<evidence type="ECO:0000313" key="6">
    <source>
        <dbReference type="Proteomes" id="UP000193642"/>
    </source>
</evidence>
<dbReference type="Proteomes" id="UP000193642">
    <property type="component" value="Unassembled WGS sequence"/>
</dbReference>
<dbReference type="SUPFAM" id="SSF57959">
    <property type="entry name" value="Leucine zipper domain"/>
    <property type="match status" value="1"/>
</dbReference>
<dbReference type="InterPro" id="IPR050936">
    <property type="entry name" value="AP-1-like"/>
</dbReference>
<keyword evidence="3" id="KW-0175">Coiled coil</keyword>
<dbReference type="CDD" id="cd14688">
    <property type="entry name" value="bZIP_YAP"/>
    <property type="match status" value="1"/>
</dbReference>
<organism evidence="5 6">
    <name type="scientific">Rhizoclosmatium globosum</name>
    <dbReference type="NCBI Taxonomy" id="329046"/>
    <lineage>
        <taxon>Eukaryota</taxon>
        <taxon>Fungi</taxon>
        <taxon>Fungi incertae sedis</taxon>
        <taxon>Chytridiomycota</taxon>
        <taxon>Chytridiomycota incertae sedis</taxon>
        <taxon>Chytridiomycetes</taxon>
        <taxon>Chytridiales</taxon>
        <taxon>Chytriomycetaceae</taxon>
        <taxon>Rhizoclosmatium</taxon>
    </lineage>
</organism>
<evidence type="ECO:0000256" key="3">
    <source>
        <dbReference type="SAM" id="Coils"/>
    </source>
</evidence>
<dbReference type="GO" id="GO:0090575">
    <property type="term" value="C:RNA polymerase II transcription regulator complex"/>
    <property type="evidence" value="ECO:0007669"/>
    <property type="project" value="TreeGrafter"/>
</dbReference>
<accession>A0A1Y2BYG0</accession>
<sequence length="311" mass="33773">MSDASKPYNPHTNRGRKRTDADAPSKRSGQMREVQRAHRERKKAYVVGLEERVKELEARFGSGTTPTSTAQPASLVSGHTGARNEYIRGLESMAASLKDENRNLRLKLATFDVHFGLEGGNGGQDEYEGVDDVLGLGFGDGGVAGGGRGVCVDPGCTAERMKVLALEGRILLLENDLDKSRKECMELKERLGSEGPAGMDTTNSTLSLGMFDELDMYLERLDGTEGYEDTNIPPPPEVETSRLALKALPSLRNSGATVDRLAQMVQVRIVTLSKLQLFLADDAIYNTVDGSREYANVQETEESASTQVASV</sequence>
<dbReference type="InterPro" id="IPR046347">
    <property type="entry name" value="bZIP_sf"/>
</dbReference>
<feature type="region of interest" description="Disordered" evidence="4">
    <location>
        <begin position="1"/>
        <end position="39"/>
    </location>
</feature>
<feature type="coiled-coil region" evidence="3">
    <location>
        <begin position="163"/>
        <end position="190"/>
    </location>
</feature>
<evidence type="ECO:0000256" key="1">
    <source>
        <dbReference type="ARBA" id="ARBA00004123"/>
    </source>
</evidence>
<keyword evidence="2" id="KW-0539">Nucleus</keyword>
<protein>
    <recommendedName>
        <fullName evidence="7">BZIP domain-containing protein</fullName>
    </recommendedName>
</protein>
<keyword evidence="6" id="KW-1185">Reference proteome</keyword>
<dbReference type="GO" id="GO:0001228">
    <property type="term" value="F:DNA-binding transcription activator activity, RNA polymerase II-specific"/>
    <property type="evidence" value="ECO:0007669"/>
    <property type="project" value="TreeGrafter"/>
</dbReference>
<gene>
    <name evidence="5" type="ORF">BCR33DRAFT_740528</name>
</gene>
<reference evidence="5 6" key="1">
    <citation type="submission" date="2016-07" db="EMBL/GenBank/DDBJ databases">
        <title>Pervasive Adenine N6-methylation of Active Genes in Fungi.</title>
        <authorList>
            <consortium name="DOE Joint Genome Institute"/>
            <person name="Mondo S.J."/>
            <person name="Dannebaum R.O."/>
            <person name="Kuo R.C."/>
            <person name="Labutti K."/>
            <person name="Haridas S."/>
            <person name="Kuo A."/>
            <person name="Salamov A."/>
            <person name="Ahrendt S.R."/>
            <person name="Lipzen A."/>
            <person name="Sullivan W."/>
            <person name="Andreopoulos W.B."/>
            <person name="Clum A."/>
            <person name="Lindquist E."/>
            <person name="Daum C."/>
            <person name="Ramamoorthy G.K."/>
            <person name="Gryganskyi A."/>
            <person name="Culley D."/>
            <person name="Magnuson J.K."/>
            <person name="James T.Y."/>
            <person name="O'Malley M.A."/>
            <person name="Stajich J.E."/>
            <person name="Spatafora J.W."/>
            <person name="Visel A."/>
            <person name="Grigoriev I.V."/>
        </authorList>
    </citation>
    <scope>NUCLEOTIDE SEQUENCE [LARGE SCALE GENOMIC DNA]</scope>
    <source>
        <strain evidence="5 6">JEL800</strain>
    </source>
</reference>
<comment type="subcellular location">
    <subcellularLocation>
        <location evidence="1">Nucleus</location>
    </subcellularLocation>
</comment>
<name>A0A1Y2BYG0_9FUNG</name>
<evidence type="ECO:0008006" key="7">
    <source>
        <dbReference type="Google" id="ProtNLM"/>
    </source>
</evidence>
<dbReference type="EMBL" id="MCGO01000037">
    <property type="protein sequence ID" value="ORY39812.1"/>
    <property type="molecule type" value="Genomic_DNA"/>
</dbReference>
<dbReference type="PANTHER" id="PTHR40621">
    <property type="entry name" value="TRANSCRIPTION FACTOR KAPC-RELATED"/>
    <property type="match status" value="1"/>
</dbReference>
<dbReference type="GO" id="GO:0000976">
    <property type="term" value="F:transcription cis-regulatory region binding"/>
    <property type="evidence" value="ECO:0007669"/>
    <property type="project" value="InterPro"/>
</dbReference>
<comment type="caution">
    <text evidence="5">The sequence shown here is derived from an EMBL/GenBank/DDBJ whole genome shotgun (WGS) entry which is preliminary data.</text>
</comment>
<dbReference type="AlphaFoldDB" id="A0A1Y2BYG0"/>
<evidence type="ECO:0000256" key="2">
    <source>
        <dbReference type="ARBA" id="ARBA00023242"/>
    </source>
</evidence>
<dbReference type="PANTHER" id="PTHR40621:SF6">
    <property type="entry name" value="AP-1-LIKE TRANSCRIPTION FACTOR YAP1-RELATED"/>
    <property type="match status" value="1"/>
</dbReference>
<evidence type="ECO:0000313" key="5">
    <source>
        <dbReference type="EMBL" id="ORY39812.1"/>
    </source>
</evidence>
<evidence type="ECO:0000256" key="4">
    <source>
        <dbReference type="SAM" id="MobiDB-lite"/>
    </source>
</evidence>
<dbReference type="OrthoDB" id="2156895at2759"/>
<proteinExistence type="predicted"/>
<dbReference type="Gene3D" id="1.20.5.170">
    <property type="match status" value="1"/>
</dbReference>